<dbReference type="PROSITE" id="PS51221">
    <property type="entry name" value="TTL"/>
    <property type="match status" value="1"/>
</dbReference>
<dbReference type="PANTHER" id="PTHR47551">
    <property type="entry name" value="TUBULIN--TYROSINE LIGASE PBY1-RELATED"/>
    <property type="match status" value="1"/>
</dbReference>
<organism evidence="1 2">
    <name type="scientific">Dimargaris cristalligena</name>
    <dbReference type="NCBI Taxonomy" id="215637"/>
    <lineage>
        <taxon>Eukaryota</taxon>
        <taxon>Fungi</taxon>
        <taxon>Fungi incertae sedis</taxon>
        <taxon>Zoopagomycota</taxon>
        <taxon>Kickxellomycotina</taxon>
        <taxon>Dimargaritomycetes</taxon>
        <taxon>Dimargaritales</taxon>
        <taxon>Dimargaritaceae</taxon>
        <taxon>Dimargaris</taxon>
    </lineage>
</organism>
<keyword evidence="1" id="KW-0436">Ligase</keyword>
<dbReference type="Proteomes" id="UP000268162">
    <property type="component" value="Unassembled WGS sequence"/>
</dbReference>
<name>A0A4P9ZYW8_9FUNG</name>
<dbReference type="GO" id="GO:0000932">
    <property type="term" value="C:P-body"/>
    <property type="evidence" value="ECO:0007669"/>
    <property type="project" value="TreeGrafter"/>
</dbReference>
<dbReference type="Pfam" id="PF03133">
    <property type="entry name" value="TTL"/>
    <property type="match status" value="1"/>
</dbReference>
<dbReference type="PANTHER" id="PTHR47551:SF1">
    <property type="entry name" value="TUBULIN--TYROSINE LIGASE PBY1-RELATED"/>
    <property type="match status" value="1"/>
</dbReference>
<sequence length="293" mass="33172">VANAYCIRKGLIRKAQMAFQIHKYVAKHPQSILVYAVPPTFIFELDHLDYLDEALNENYEIEQALEQNEALRERAADDPVGIQRFIMKPSLTARGAGIHIFDSREGFEHILSQYYSDDESDDDSSQIREWVIQSYVDRPLLLNGGRKFHIRAYVVAVGGIRVYLWEDMLSLFAGTPYHAAPLDDSGAHLTNTCLQMDRPDFDESKVVKHAIVTPAQLTSIFDQIKAILADLFDAVTSETTTFQARANCFELFGFDFLVDADFRTYLLEANAFPDFKQTGTSLKPVVEGLFKAT</sequence>
<accession>A0A4P9ZYW8</accession>
<keyword evidence="2" id="KW-1185">Reference proteome</keyword>
<evidence type="ECO:0000313" key="1">
    <source>
        <dbReference type="EMBL" id="RKP38578.1"/>
    </source>
</evidence>
<dbReference type="STRING" id="215637.A0A4P9ZYW8"/>
<dbReference type="GO" id="GO:0016874">
    <property type="term" value="F:ligase activity"/>
    <property type="evidence" value="ECO:0007669"/>
    <property type="project" value="UniProtKB-KW"/>
</dbReference>
<dbReference type="InterPro" id="IPR027746">
    <property type="entry name" value="TTL"/>
</dbReference>
<dbReference type="InterPro" id="IPR004344">
    <property type="entry name" value="TTL/TTLL_fam"/>
</dbReference>
<dbReference type="Gene3D" id="3.30.470.20">
    <property type="entry name" value="ATP-grasp fold, B domain"/>
    <property type="match status" value="1"/>
</dbReference>
<feature type="non-terminal residue" evidence="1">
    <location>
        <position position="293"/>
    </location>
</feature>
<feature type="non-terminal residue" evidence="1">
    <location>
        <position position="1"/>
    </location>
</feature>
<proteinExistence type="predicted"/>
<dbReference type="SUPFAM" id="SSF56059">
    <property type="entry name" value="Glutathione synthetase ATP-binding domain-like"/>
    <property type="match status" value="1"/>
</dbReference>
<dbReference type="AlphaFoldDB" id="A0A4P9ZYW8"/>
<dbReference type="EMBL" id="ML002351">
    <property type="protein sequence ID" value="RKP38578.1"/>
    <property type="molecule type" value="Genomic_DNA"/>
</dbReference>
<protein>
    <submittedName>
        <fullName evidence="1">Tubulin-tyrosine ligase/Tubulin polyglutamylase</fullName>
    </submittedName>
</protein>
<gene>
    <name evidence="1" type="ORF">BJ085DRAFT_9476</name>
</gene>
<reference evidence="2" key="1">
    <citation type="journal article" date="2018" name="Nat. Microbiol.">
        <title>Leveraging single-cell genomics to expand the fungal tree of life.</title>
        <authorList>
            <person name="Ahrendt S.R."/>
            <person name="Quandt C.A."/>
            <person name="Ciobanu D."/>
            <person name="Clum A."/>
            <person name="Salamov A."/>
            <person name="Andreopoulos B."/>
            <person name="Cheng J.F."/>
            <person name="Woyke T."/>
            <person name="Pelin A."/>
            <person name="Henrissat B."/>
            <person name="Reynolds N.K."/>
            <person name="Benny G.L."/>
            <person name="Smith M.E."/>
            <person name="James T.Y."/>
            <person name="Grigoriev I.V."/>
        </authorList>
    </citation>
    <scope>NUCLEOTIDE SEQUENCE [LARGE SCALE GENOMIC DNA]</scope>
    <source>
        <strain evidence="2">RSA 468</strain>
    </source>
</reference>
<evidence type="ECO:0000313" key="2">
    <source>
        <dbReference type="Proteomes" id="UP000268162"/>
    </source>
</evidence>